<feature type="transmembrane region" description="Helical" evidence="1">
    <location>
        <begin position="139"/>
        <end position="163"/>
    </location>
</feature>
<feature type="transmembrane region" description="Helical" evidence="1">
    <location>
        <begin position="73"/>
        <end position="92"/>
    </location>
</feature>
<accession>A0A974Y035</accession>
<name>A0A974Y035_9GAMM</name>
<dbReference type="KEGG" id="lsf:I8J32_002720"/>
<reference evidence="2 3" key="1">
    <citation type="submission" date="2021-03" db="EMBL/GenBank/DDBJ databases">
        <title>Lysobacter sp. nov. isolated from soil of gangwondo yeongwol, south Korea.</title>
        <authorList>
            <person name="Kim K.R."/>
            <person name="Kim K.H."/>
            <person name="Jeon C.O."/>
        </authorList>
    </citation>
    <scope>NUCLEOTIDE SEQUENCE [LARGE SCALE GENOMIC DNA]</scope>
    <source>
        <strain evidence="2 3">R19</strain>
    </source>
</reference>
<dbReference type="RefSeq" id="WP_200615352.1">
    <property type="nucleotide sequence ID" value="NZ_CP071518.1"/>
</dbReference>
<dbReference type="PANTHER" id="PTHR33802">
    <property type="entry name" value="SI:CH211-161H7.5-RELATED"/>
    <property type="match status" value="1"/>
</dbReference>
<keyword evidence="1" id="KW-1133">Transmembrane helix</keyword>
<dbReference type="EMBL" id="CP071518">
    <property type="protein sequence ID" value="QSX78854.1"/>
    <property type="molecule type" value="Genomic_DNA"/>
</dbReference>
<dbReference type="PANTHER" id="PTHR33802:SF1">
    <property type="entry name" value="XK-RELATED PROTEIN"/>
    <property type="match status" value="1"/>
</dbReference>
<feature type="transmembrane region" description="Helical" evidence="1">
    <location>
        <begin position="104"/>
        <end position="127"/>
    </location>
</feature>
<feature type="transmembrane region" description="Helical" evidence="1">
    <location>
        <begin position="217"/>
        <end position="241"/>
    </location>
</feature>
<proteinExistence type="predicted"/>
<feature type="transmembrane region" description="Helical" evidence="1">
    <location>
        <begin position="169"/>
        <end position="187"/>
    </location>
</feature>
<feature type="transmembrane region" description="Helical" evidence="1">
    <location>
        <begin position="194"/>
        <end position="211"/>
    </location>
</feature>
<dbReference type="Proteomes" id="UP000639274">
    <property type="component" value="Chromosome"/>
</dbReference>
<gene>
    <name evidence="2" type="ORF">I8J32_002720</name>
</gene>
<protein>
    <submittedName>
        <fullName evidence="2">Uncharacterized protein</fullName>
    </submittedName>
</protein>
<sequence>MRLLVVLSSLAMPAVAWLSQRGVFGPDNGTVSDRYPTLLVAAGYAFAIWGLIFLLDVAYGIWQATGARRRDPALDRVAPWAAGGFALTAGWMPLFSLGAATPGLFWVCLLVIIGALACMACAAARAVDGVVPAWARNALALHAGWLSLAVFLNLAQVIVAFRLLSPTHMLGWSLGLFAAAACVLALVNLRLRGQWGYVVAGIWGLAGVYVHQSESSLPGAGAAALVAFGIGVLILAQTLWLQLREPALGARTVPAE</sequence>
<keyword evidence="1" id="KW-0812">Transmembrane</keyword>
<dbReference type="AlphaFoldDB" id="A0A974Y035"/>
<feature type="transmembrane region" description="Helical" evidence="1">
    <location>
        <begin position="40"/>
        <end position="61"/>
    </location>
</feature>
<organism evidence="2 3">
    <name type="scientific">Agrilutibacter solisilvae</name>
    <dbReference type="NCBI Taxonomy" id="2763317"/>
    <lineage>
        <taxon>Bacteria</taxon>
        <taxon>Pseudomonadati</taxon>
        <taxon>Pseudomonadota</taxon>
        <taxon>Gammaproteobacteria</taxon>
        <taxon>Lysobacterales</taxon>
        <taxon>Lysobacteraceae</taxon>
        <taxon>Agrilutibacter</taxon>
    </lineage>
</organism>
<keyword evidence="1" id="KW-0472">Membrane</keyword>
<evidence type="ECO:0000256" key="1">
    <source>
        <dbReference type="SAM" id="Phobius"/>
    </source>
</evidence>
<evidence type="ECO:0000313" key="2">
    <source>
        <dbReference type="EMBL" id="QSX78854.1"/>
    </source>
</evidence>
<evidence type="ECO:0000313" key="3">
    <source>
        <dbReference type="Proteomes" id="UP000639274"/>
    </source>
</evidence>
<keyword evidence="3" id="KW-1185">Reference proteome</keyword>